<dbReference type="Pfam" id="PF19578">
    <property type="entry name" value="DUF6090"/>
    <property type="match status" value="1"/>
</dbReference>
<reference evidence="3" key="1">
    <citation type="submission" date="2023-07" db="EMBL/GenBank/DDBJ databases">
        <authorList>
            <person name="Yue Y."/>
        </authorList>
    </citation>
    <scope>NUCLEOTIDE SEQUENCE [LARGE SCALE GENOMIC DNA]</scope>
    <source>
        <strain evidence="3">2Y89</strain>
    </source>
</reference>
<dbReference type="EMBL" id="JAIUJS010000019">
    <property type="protein sequence ID" value="MCA0154519.1"/>
    <property type="molecule type" value="Genomic_DNA"/>
</dbReference>
<keyword evidence="1" id="KW-0472">Membrane</keyword>
<keyword evidence="1" id="KW-1133">Transmembrane helix</keyword>
<name>A0ABS7Y3M4_9FLAO</name>
<comment type="caution">
    <text evidence="2">The sequence shown here is derived from an EMBL/GenBank/DDBJ whole genome shotgun (WGS) entry which is preliminary data.</text>
</comment>
<evidence type="ECO:0000313" key="2">
    <source>
        <dbReference type="EMBL" id="MCA0154519.1"/>
    </source>
</evidence>
<organism evidence="2 3">
    <name type="scientific">Winogradskyella vincentii</name>
    <dbReference type="NCBI Taxonomy" id="2877122"/>
    <lineage>
        <taxon>Bacteria</taxon>
        <taxon>Pseudomonadati</taxon>
        <taxon>Bacteroidota</taxon>
        <taxon>Flavobacteriia</taxon>
        <taxon>Flavobacteriales</taxon>
        <taxon>Flavobacteriaceae</taxon>
        <taxon>Winogradskyella</taxon>
    </lineage>
</organism>
<sequence length="236" mass="27400">MIKFFRKIRQKLLTENKLSKYLLYAIGEIILVVIGILIALTINNWNTKNKDKAKEVVFLNKITNNLNEDLLLYKGLIRSDSITIVQMRTLRNALKNKNENDFSKITNNIISLMTGREFTVNKTAFENIVSSGQIDILKNDSIVDNLFLYYRQVEVIKRGPDMGATEYNRNVFGPLLINFGSPDHTIKDLPMYQKNLALNNSVDWKIFLLNNKIREYKSQVEFANEIIDLIFKETNE</sequence>
<protein>
    <submittedName>
        <fullName evidence="2">Uncharacterized protein</fullName>
    </submittedName>
</protein>
<evidence type="ECO:0000313" key="3">
    <source>
        <dbReference type="Proteomes" id="UP001198402"/>
    </source>
</evidence>
<dbReference type="Proteomes" id="UP001198402">
    <property type="component" value="Unassembled WGS sequence"/>
</dbReference>
<accession>A0ABS7Y3M4</accession>
<evidence type="ECO:0000256" key="1">
    <source>
        <dbReference type="SAM" id="Phobius"/>
    </source>
</evidence>
<dbReference type="InterPro" id="IPR045749">
    <property type="entry name" value="DUF6090"/>
</dbReference>
<gene>
    <name evidence="2" type="ORF">LBV24_14935</name>
</gene>
<proteinExistence type="predicted"/>
<keyword evidence="1" id="KW-0812">Transmembrane</keyword>
<feature type="transmembrane region" description="Helical" evidence="1">
    <location>
        <begin position="21"/>
        <end position="42"/>
    </location>
</feature>
<keyword evidence="3" id="KW-1185">Reference proteome</keyword>
<dbReference type="RefSeq" id="WP_224479462.1">
    <property type="nucleotide sequence ID" value="NZ_JAIUJS010000019.1"/>
</dbReference>